<keyword evidence="4" id="KW-1185">Reference proteome</keyword>
<gene>
    <name evidence="3" type="ORF">DYB32_008799</name>
</gene>
<keyword evidence="1" id="KW-0812">Transmembrane</keyword>
<dbReference type="EMBL" id="QUSY01001556">
    <property type="protein sequence ID" value="RHY24560.1"/>
    <property type="molecule type" value="Genomic_DNA"/>
</dbReference>
<dbReference type="Pfam" id="PF00307">
    <property type="entry name" value="CH"/>
    <property type="match status" value="2"/>
</dbReference>
<evidence type="ECO:0000313" key="4">
    <source>
        <dbReference type="Proteomes" id="UP000285060"/>
    </source>
</evidence>
<dbReference type="PANTHER" id="PTHR11915">
    <property type="entry name" value="SPECTRIN/FILAMIN RELATED CYTOSKELETAL PROTEIN"/>
    <property type="match status" value="1"/>
</dbReference>
<feature type="domain" description="Calponin-homology (CH)" evidence="2">
    <location>
        <begin position="229"/>
        <end position="334"/>
    </location>
</feature>
<accession>A0A3R6VG51</accession>
<dbReference type="InterPro" id="IPR001715">
    <property type="entry name" value="CH_dom"/>
</dbReference>
<evidence type="ECO:0000256" key="1">
    <source>
        <dbReference type="SAM" id="Phobius"/>
    </source>
</evidence>
<evidence type="ECO:0000313" key="3">
    <source>
        <dbReference type="EMBL" id="RHY24560.1"/>
    </source>
</evidence>
<sequence length="428" mass="46887">MSFRSKLGTLQERFALDAQSFRHPKFDCHVPVLDVFPVMTVDVFVVDNAAMATSLVTSFSCSLLQSGVQWINLSFSDEMDGGEALVITNDIPIPVTPAQDPFGFYIPSGHAKRYVWANSFLPAGKGIDDLYTDLSDGLVLIALLEALTEAPFPSEPRLRIHKLENLNMVFGFLAKGNVMVTNIGSSDILDGNNKLILGTTKWGILLWTVCLARKVCGFGSLAGIAWLDLLFVVGLLLWCNRLFEPFHFRVSNFTNNWSNGAAFCYLVHALNAELLPDVVAFTEQSSPVENLATAFGLLEKHFQIPALLNPEDLRGNVDEKSVLTYVSMVYQECSGNVAPGLATTSAAGPGFRAPITRILEDEPTELWCAVQATLPKAPTWAPLTRTTTRRVQVPPLPCTTPVSFTALGSVVALLYPRATNFFIKPRSQ</sequence>
<organism evidence="3 4">
    <name type="scientific">Aphanomyces invadans</name>
    <dbReference type="NCBI Taxonomy" id="157072"/>
    <lineage>
        <taxon>Eukaryota</taxon>
        <taxon>Sar</taxon>
        <taxon>Stramenopiles</taxon>
        <taxon>Oomycota</taxon>
        <taxon>Saprolegniomycetes</taxon>
        <taxon>Saprolegniales</taxon>
        <taxon>Verrucalvaceae</taxon>
        <taxon>Aphanomyces</taxon>
    </lineage>
</organism>
<evidence type="ECO:0000259" key="2">
    <source>
        <dbReference type="PROSITE" id="PS50021"/>
    </source>
</evidence>
<dbReference type="Proteomes" id="UP000285060">
    <property type="component" value="Unassembled WGS sequence"/>
</dbReference>
<protein>
    <recommendedName>
        <fullName evidence="2">Calponin-homology (CH) domain-containing protein</fullName>
    </recommendedName>
</protein>
<reference evidence="3 4" key="1">
    <citation type="submission" date="2018-08" db="EMBL/GenBank/DDBJ databases">
        <title>Aphanomyces genome sequencing and annotation.</title>
        <authorList>
            <person name="Minardi D."/>
            <person name="Oidtmann B."/>
            <person name="Van Der Giezen M."/>
            <person name="Studholme D.J."/>
        </authorList>
    </citation>
    <scope>NUCLEOTIDE SEQUENCE [LARGE SCALE GENOMIC DNA]</scope>
    <source>
        <strain evidence="3 4">NJM0002</strain>
    </source>
</reference>
<dbReference type="VEuPathDB" id="FungiDB:H310_14824"/>
<keyword evidence="1" id="KW-0472">Membrane</keyword>
<feature type="transmembrane region" description="Helical" evidence="1">
    <location>
        <begin position="218"/>
        <end position="239"/>
    </location>
</feature>
<dbReference type="PROSITE" id="PS50021">
    <property type="entry name" value="CH"/>
    <property type="match status" value="2"/>
</dbReference>
<name>A0A3R6VG51_9STRA</name>
<proteinExistence type="predicted"/>
<dbReference type="SMART" id="SM00033">
    <property type="entry name" value="CH"/>
    <property type="match status" value="2"/>
</dbReference>
<dbReference type="InterPro" id="IPR036872">
    <property type="entry name" value="CH_dom_sf"/>
</dbReference>
<dbReference type="Gene3D" id="1.10.418.10">
    <property type="entry name" value="Calponin-like domain"/>
    <property type="match status" value="2"/>
</dbReference>
<dbReference type="AlphaFoldDB" id="A0A3R6VG51"/>
<dbReference type="SUPFAM" id="SSF47576">
    <property type="entry name" value="Calponin-homology domain, CH-domain"/>
    <property type="match status" value="1"/>
</dbReference>
<feature type="domain" description="Calponin-homology (CH)" evidence="2">
    <location>
        <begin position="107"/>
        <end position="208"/>
    </location>
</feature>
<comment type="caution">
    <text evidence="3">The sequence shown here is derived from an EMBL/GenBank/DDBJ whole genome shotgun (WGS) entry which is preliminary data.</text>
</comment>
<keyword evidence="1" id="KW-1133">Transmembrane helix</keyword>